<evidence type="ECO:0000256" key="1">
    <source>
        <dbReference type="SAM" id="MobiDB-lite"/>
    </source>
</evidence>
<feature type="compositionally biased region" description="Basic and acidic residues" evidence="1">
    <location>
        <begin position="141"/>
        <end position="166"/>
    </location>
</feature>
<gene>
    <name evidence="2" type="primary">106075266</name>
</gene>
<organism evidence="2 3">
    <name type="scientific">Biomphalaria glabrata</name>
    <name type="common">Bloodfluke planorb</name>
    <name type="synonym">Freshwater snail</name>
    <dbReference type="NCBI Taxonomy" id="6526"/>
    <lineage>
        <taxon>Eukaryota</taxon>
        <taxon>Metazoa</taxon>
        <taxon>Spiralia</taxon>
        <taxon>Lophotrochozoa</taxon>
        <taxon>Mollusca</taxon>
        <taxon>Gastropoda</taxon>
        <taxon>Heterobranchia</taxon>
        <taxon>Euthyneura</taxon>
        <taxon>Panpulmonata</taxon>
        <taxon>Hygrophila</taxon>
        <taxon>Lymnaeoidea</taxon>
        <taxon>Planorbidae</taxon>
        <taxon>Biomphalaria</taxon>
    </lineage>
</organism>
<reference evidence="2" key="1">
    <citation type="submission" date="2020-05" db="UniProtKB">
        <authorList>
            <consortium name="EnsemblMetazoa"/>
        </authorList>
    </citation>
    <scope>IDENTIFICATION</scope>
    <source>
        <strain evidence="2">BB02</strain>
    </source>
</reference>
<feature type="compositionally biased region" description="Polar residues" evidence="1">
    <location>
        <begin position="167"/>
        <end position="176"/>
    </location>
</feature>
<accession>A0A2C9KZK5</accession>
<feature type="compositionally biased region" description="Low complexity" evidence="1">
    <location>
        <begin position="20"/>
        <end position="80"/>
    </location>
</feature>
<feature type="compositionally biased region" description="Polar residues" evidence="1">
    <location>
        <begin position="212"/>
        <end position="227"/>
    </location>
</feature>
<feature type="region of interest" description="Disordered" evidence="1">
    <location>
        <begin position="1"/>
        <end position="317"/>
    </location>
</feature>
<feature type="compositionally biased region" description="Basic and acidic residues" evidence="1">
    <location>
        <begin position="276"/>
        <end position="314"/>
    </location>
</feature>
<feature type="compositionally biased region" description="Polar residues" evidence="1">
    <location>
        <begin position="81"/>
        <end position="110"/>
    </location>
</feature>
<dbReference type="VEuPathDB" id="VectorBase:BGLB025249"/>
<dbReference type="KEGG" id="bgt:106075266"/>
<protein>
    <submittedName>
        <fullName evidence="2">Uncharacterized protein</fullName>
    </submittedName>
</protein>
<feature type="compositionally biased region" description="Polar residues" evidence="1">
    <location>
        <begin position="361"/>
        <end position="370"/>
    </location>
</feature>
<feature type="compositionally biased region" description="Polar residues" evidence="1">
    <location>
        <begin position="1"/>
        <end position="13"/>
    </location>
</feature>
<feature type="region of interest" description="Disordered" evidence="1">
    <location>
        <begin position="350"/>
        <end position="370"/>
    </location>
</feature>
<feature type="compositionally biased region" description="Basic and acidic residues" evidence="1">
    <location>
        <begin position="230"/>
        <end position="246"/>
    </location>
</feature>
<name>A0A2C9KZK5_BIOGL</name>
<dbReference type="EnsemblMetazoa" id="BGLB025249-RA">
    <property type="protein sequence ID" value="BGLB025249-PA"/>
    <property type="gene ID" value="BGLB025249"/>
</dbReference>
<proteinExistence type="predicted"/>
<dbReference type="AlphaFoldDB" id="A0A2C9KZK5"/>
<feature type="compositionally biased region" description="Polar residues" evidence="1">
    <location>
        <begin position="247"/>
        <end position="275"/>
    </location>
</feature>
<dbReference type="Proteomes" id="UP000076420">
    <property type="component" value="Unassembled WGS sequence"/>
</dbReference>
<evidence type="ECO:0000313" key="2">
    <source>
        <dbReference type="EnsemblMetazoa" id="BGLB025249-PA"/>
    </source>
</evidence>
<dbReference type="VEuPathDB" id="VectorBase:BGLAX_036788"/>
<feature type="compositionally biased region" description="Basic and acidic residues" evidence="1">
    <location>
        <begin position="179"/>
        <end position="199"/>
    </location>
</feature>
<evidence type="ECO:0000313" key="3">
    <source>
        <dbReference type="Proteomes" id="UP000076420"/>
    </source>
</evidence>
<sequence>MSHRYTSGSYNYASSDTRKSSTLSSPLSSSGNSRPLRSAVDTTTRTLATTPLLSLGGSSLTGDRRGVTSASSSRVSYSRTNYLSPTDALSSRVTSAGETSSTRVASSSREALSKRESSFLSSASSSRVTDRRQNLSIDDSEDKKTPSNDVRHREVNVEEAEIKSDKILQNQSNPETTDNEPRSRRRTTVEAVERDDSRPSRGWRSRLMHLDFSSSVADDNKTSSGTTSRKRADELGNIDRQEKSDSSQELTHSSELSSMTTRSVSRQGQNVYIESSESKMSVEKNQHKSQESLDAHCETKKVRDRRAYGKKDSSRPPQVVSDIKIITSFHDVTEDKQAALVSRSPSAKINMVKPKQKQKNFEISETPIYN</sequence>